<reference evidence="7 8" key="1">
    <citation type="journal article" date="2016" name="Front. Microbiol.">
        <title>Fuerstia marisgermanicae gen. nov., sp. nov., an Unusual Member of the Phylum Planctomycetes from the German Wadden Sea.</title>
        <authorList>
            <person name="Kohn T."/>
            <person name="Heuer A."/>
            <person name="Jogler M."/>
            <person name="Vollmers J."/>
            <person name="Boedeker C."/>
            <person name="Bunk B."/>
            <person name="Rast P."/>
            <person name="Borchert D."/>
            <person name="Glockner I."/>
            <person name="Freese H.M."/>
            <person name="Klenk H.P."/>
            <person name="Overmann J."/>
            <person name="Kaster A.K."/>
            <person name="Rohde M."/>
            <person name="Wiegand S."/>
            <person name="Jogler C."/>
        </authorList>
    </citation>
    <scope>NUCLEOTIDE SEQUENCE [LARGE SCALE GENOMIC DNA]</scope>
    <source>
        <strain evidence="7 8">NH11</strain>
    </source>
</reference>
<dbReference type="EC" id="2.1.1.-" evidence="6"/>
<dbReference type="PANTHER" id="PTHR31760:SF0">
    <property type="entry name" value="S-ADENOSYL-L-METHIONINE-DEPENDENT METHYLTRANSFERASES SUPERFAMILY PROTEIN"/>
    <property type="match status" value="1"/>
</dbReference>
<feature type="binding site" evidence="6">
    <location>
        <position position="86"/>
    </location>
    <ligand>
        <name>S-adenosyl-L-methionine</name>
        <dbReference type="ChEBI" id="CHEBI:59789"/>
    </ligand>
</feature>
<dbReference type="Pfam" id="PF02527">
    <property type="entry name" value="GidB"/>
    <property type="match status" value="1"/>
</dbReference>
<proteinExistence type="inferred from homology"/>
<dbReference type="SUPFAM" id="SSF53335">
    <property type="entry name" value="S-adenosyl-L-methionine-dependent methyltransferases"/>
    <property type="match status" value="1"/>
</dbReference>
<gene>
    <name evidence="6 7" type="primary">rsmG</name>
    <name evidence="7" type="ORF">Fuma_02726</name>
</gene>
<organism evidence="7 8">
    <name type="scientific">Fuerstiella marisgermanici</name>
    <dbReference type="NCBI Taxonomy" id="1891926"/>
    <lineage>
        <taxon>Bacteria</taxon>
        <taxon>Pseudomonadati</taxon>
        <taxon>Planctomycetota</taxon>
        <taxon>Planctomycetia</taxon>
        <taxon>Planctomycetales</taxon>
        <taxon>Planctomycetaceae</taxon>
        <taxon>Fuerstiella</taxon>
    </lineage>
</organism>
<feature type="binding site" evidence="6">
    <location>
        <position position="151"/>
    </location>
    <ligand>
        <name>S-adenosyl-L-methionine</name>
        <dbReference type="ChEBI" id="CHEBI:59789"/>
    </ligand>
</feature>
<keyword evidence="3 6" id="KW-0489">Methyltransferase</keyword>
<dbReference type="Proteomes" id="UP000187735">
    <property type="component" value="Chromosome"/>
</dbReference>
<keyword evidence="5 6" id="KW-0949">S-adenosyl-L-methionine</keyword>
<keyword evidence="1 6" id="KW-0963">Cytoplasm</keyword>
<evidence type="ECO:0000256" key="6">
    <source>
        <dbReference type="HAMAP-Rule" id="MF_00074"/>
    </source>
</evidence>
<dbReference type="STRING" id="1891926.Fuma_02726"/>
<keyword evidence="8" id="KW-1185">Reference proteome</keyword>
<protein>
    <recommendedName>
        <fullName evidence="6">Ribosomal RNA small subunit methyltransferase G</fullName>
        <ecNumber evidence="6">2.1.1.-</ecNumber>
    </recommendedName>
    <alternativeName>
        <fullName evidence="6">16S rRNA 7-methylguanosine methyltransferase</fullName>
        <shortName evidence="6">16S rRNA m7G methyltransferase</shortName>
    </alternativeName>
</protein>
<comment type="similarity">
    <text evidence="6">Belongs to the methyltransferase superfamily. RNA methyltransferase RsmG family.</text>
</comment>
<evidence type="ECO:0000256" key="1">
    <source>
        <dbReference type="ARBA" id="ARBA00022490"/>
    </source>
</evidence>
<evidence type="ECO:0000256" key="4">
    <source>
        <dbReference type="ARBA" id="ARBA00022679"/>
    </source>
</evidence>
<accession>A0A1P8WGD8</accession>
<dbReference type="HAMAP" id="MF_00074">
    <property type="entry name" value="16SrRNA_methyltr_G"/>
    <property type="match status" value="1"/>
</dbReference>
<keyword evidence="4 6" id="KW-0808">Transferase</keyword>
<dbReference type="EMBL" id="CP017641">
    <property type="protein sequence ID" value="APZ93110.1"/>
    <property type="molecule type" value="Genomic_DNA"/>
</dbReference>
<dbReference type="GO" id="GO:0070043">
    <property type="term" value="F:rRNA (guanine-N7-)-methyltransferase activity"/>
    <property type="evidence" value="ECO:0007669"/>
    <property type="project" value="UniProtKB-UniRule"/>
</dbReference>
<dbReference type="InterPro" id="IPR003682">
    <property type="entry name" value="rRNA_ssu_MeTfrase_G"/>
</dbReference>
<comment type="subcellular location">
    <subcellularLocation>
        <location evidence="6">Cytoplasm</location>
    </subcellularLocation>
</comment>
<keyword evidence="2 6" id="KW-0698">rRNA processing</keyword>
<feature type="binding site" evidence="6">
    <location>
        <begin position="136"/>
        <end position="137"/>
    </location>
    <ligand>
        <name>S-adenosyl-L-methionine</name>
        <dbReference type="ChEBI" id="CHEBI:59789"/>
    </ligand>
</feature>
<comment type="function">
    <text evidence="6">Specifically methylates the N7 position of a guanine in 16S rRNA.</text>
</comment>
<comment type="caution">
    <text evidence="6">Lacks conserved residue(s) required for the propagation of feature annotation.</text>
</comment>
<dbReference type="PIRSF" id="PIRSF003078">
    <property type="entry name" value="GidB"/>
    <property type="match status" value="1"/>
</dbReference>
<name>A0A1P8WGD8_9PLAN</name>
<dbReference type="AlphaFoldDB" id="A0A1P8WGD8"/>
<dbReference type="InterPro" id="IPR029063">
    <property type="entry name" value="SAM-dependent_MTases_sf"/>
</dbReference>
<dbReference type="KEGG" id="fmr:Fuma_02726"/>
<evidence type="ECO:0000256" key="5">
    <source>
        <dbReference type="ARBA" id="ARBA00022691"/>
    </source>
</evidence>
<dbReference type="GO" id="GO:0005829">
    <property type="term" value="C:cytosol"/>
    <property type="evidence" value="ECO:0007669"/>
    <property type="project" value="TreeGrafter"/>
</dbReference>
<evidence type="ECO:0000313" key="7">
    <source>
        <dbReference type="EMBL" id="APZ93110.1"/>
    </source>
</evidence>
<evidence type="ECO:0000313" key="8">
    <source>
        <dbReference type="Proteomes" id="UP000187735"/>
    </source>
</evidence>
<dbReference type="Gene3D" id="3.40.50.150">
    <property type="entry name" value="Vaccinia Virus protein VP39"/>
    <property type="match status" value="1"/>
</dbReference>
<dbReference type="NCBIfam" id="TIGR00138">
    <property type="entry name" value="rsmG_gidB"/>
    <property type="match status" value="1"/>
</dbReference>
<sequence>MNSIVPDSSTTAAIELLNKSLHRHKVGLADEHAAKLAEYCDLLWEWNAQLNLTRHTDFEQFVTRDLIDSLRLASHIPEEQSVLDVGAGGGVPGVVLAITRPDLNVSMAESVGKKAKALKDICRKLRLSVPVHAARAEDVLKKHHYDVLTLRAVAPLRKILFWFQRHTTAFGSILAIKGPRWVAERDEADKEGLLAGVDLDVIDEYPTPGHDNNSVILSIRYQRPVA</sequence>
<dbReference type="PANTHER" id="PTHR31760">
    <property type="entry name" value="S-ADENOSYL-L-METHIONINE-DEPENDENT METHYLTRANSFERASES SUPERFAMILY PROTEIN"/>
    <property type="match status" value="1"/>
</dbReference>
<evidence type="ECO:0000256" key="2">
    <source>
        <dbReference type="ARBA" id="ARBA00022552"/>
    </source>
</evidence>
<evidence type="ECO:0000256" key="3">
    <source>
        <dbReference type="ARBA" id="ARBA00022603"/>
    </source>
</evidence>